<evidence type="ECO:0000256" key="2">
    <source>
        <dbReference type="ARBA" id="ARBA00008034"/>
    </source>
</evidence>
<keyword evidence="11" id="KW-1185">Reference proteome</keyword>
<feature type="transmembrane region" description="Helical" evidence="9">
    <location>
        <begin position="257"/>
        <end position="279"/>
    </location>
</feature>
<evidence type="ECO:0000256" key="4">
    <source>
        <dbReference type="ARBA" id="ARBA00022475"/>
    </source>
</evidence>
<evidence type="ECO:0000256" key="7">
    <source>
        <dbReference type="ARBA" id="ARBA00023136"/>
    </source>
</evidence>
<reference evidence="10 11" key="1">
    <citation type="submission" date="2020-08" db="EMBL/GenBank/DDBJ databases">
        <title>Genomic Encyclopedia of Type Strains, Phase IV (KMG-IV): sequencing the most valuable type-strain genomes for metagenomic binning, comparative biology and taxonomic classification.</title>
        <authorList>
            <person name="Goeker M."/>
        </authorList>
    </citation>
    <scope>NUCLEOTIDE SEQUENCE [LARGE SCALE GENOMIC DNA]</scope>
    <source>
        <strain evidence="10 11">DSM 21255</strain>
    </source>
</reference>
<feature type="transmembrane region" description="Helical" evidence="9">
    <location>
        <begin position="65"/>
        <end position="88"/>
    </location>
</feature>
<evidence type="ECO:0000256" key="5">
    <source>
        <dbReference type="ARBA" id="ARBA00022692"/>
    </source>
</evidence>
<sequence length="302" mass="31865">MLSPLSDYTFRIVAAGTMLLGLASGVTGTFAVLRKESLIGDGLSHASFPGVVAAFMFLAVKDLEVLLTGAAVASLLCMAAIALTVRYTKVKFDAALATFLAAFFGVGMMLMTYVKHTDNPNQAGLSKFIFGQAATMLARDVEITAAVAAMILLLAVIFWKELKLVAFDADFARSLQLPVRMTQLVYGLMLVASIIIGLQSVGAILMSSLLIAPAVAARQWTDNLGTMAVLAGGIGALSCGIGTYASAIVKGLPTGPAIVVTASIVVLLSLLFAPGRGIIARYRVHREARRRWKEGDINVRPN</sequence>
<feature type="transmembrane region" description="Helical" evidence="9">
    <location>
        <begin position="39"/>
        <end position="58"/>
    </location>
</feature>
<gene>
    <name evidence="10" type="ORF">HNR45_001075</name>
</gene>
<evidence type="ECO:0000313" key="11">
    <source>
        <dbReference type="Proteomes" id="UP000591941"/>
    </source>
</evidence>
<evidence type="ECO:0000256" key="3">
    <source>
        <dbReference type="ARBA" id="ARBA00022448"/>
    </source>
</evidence>
<organism evidence="10 11">
    <name type="scientific">Negativicoccus succinicivorans</name>
    <dbReference type="NCBI Taxonomy" id="620903"/>
    <lineage>
        <taxon>Bacteria</taxon>
        <taxon>Bacillati</taxon>
        <taxon>Bacillota</taxon>
        <taxon>Negativicutes</taxon>
        <taxon>Veillonellales</taxon>
        <taxon>Veillonellaceae</taxon>
        <taxon>Negativicoccus</taxon>
    </lineage>
</organism>
<dbReference type="AlphaFoldDB" id="A0A841R669"/>
<dbReference type="InterPro" id="IPR001626">
    <property type="entry name" value="ABC_TroCD"/>
</dbReference>
<feature type="transmembrane region" description="Helical" evidence="9">
    <location>
        <begin position="184"/>
        <end position="212"/>
    </location>
</feature>
<feature type="transmembrane region" description="Helical" evidence="9">
    <location>
        <begin position="12"/>
        <end position="33"/>
    </location>
</feature>
<keyword evidence="7 9" id="KW-0472">Membrane</keyword>
<evidence type="ECO:0000313" key="10">
    <source>
        <dbReference type="EMBL" id="MBB6478022.1"/>
    </source>
</evidence>
<dbReference type="CDD" id="cd06550">
    <property type="entry name" value="TM_ABC_iron-siderophores_like"/>
    <property type="match status" value="1"/>
</dbReference>
<evidence type="ECO:0000256" key="6">
    <source>
        <dbReference type="ARBA" id="ARBA00022989"/>
    </source>
</evidence>
<protein>
    <submittedName>
        <fullName evidence="10">Manganese/zinc/iron transport system permease protein</fullName>
    </submittedName>
</protein>
<accession>A0A841R669</accession>
<dbReference type="PANTHER" id="PTHR30477">
    <property type="entry name" value="ABC-TRANSPORTER METAL-BINDING PROTEIN"/>
    <property type="match status" value="1"/>
</dbReference>
<dbReference type="GO" id="GO:0043190">
    <property type="term" value="C:ATP-binding cassette (ABC) transporter complex"/>
    <property type="evidence" value="ECO:0007669"/>
    <property type="project" value="InterPro"/>
</dbReference>
<evidence type="ECO:0000256" key="8">
    <source>
        <dbReference type="RuleBase" id="RU003943"/>
    </source>
</evidence>
<feature type="transmembrane region" description="Helical" evidence="9">
    <location>
        <begin position="141"/>
        <end position="159"/>
    </location>
</feature>
<keyword evidence="6 9" id="KW-1133">Transmembrane helix</keyword>
<keyword evidence="3 8" id="KW-0813">Transport</keyword>
<evidence type="ECO:0000256" key="1">
    <source>
        <dbReference type="ARBA" id="ARBA00004651"/>
    </source>
</evidence>
<comment type="subcellular location">
    <subcellularLocation>
        <location evidence="1 8">Cell membrane</location>
        <topology evidence="1 8">Multi-pass membrane protein</topology>
    </subcellularLocation>
</comment>
<dbReference type="SUPFAM" id="SSF81345">
    <property type="entry name" value="ABC transporter involved in vitamin B12 uptake, BtuC"/>
    <property type="match status" value="1"/>
</dbReference>
<proteinExistence type="inferred from homology"/>
<evidence type="ECO:0000256" key="9">
    <source>
        <dbReference type="SAM" id="Phobius"/>
    </source>
</evidence>
<dbReference type="Gene3D" id="1.10.3470.10">
    <property type="entry name" value="ABC transporter involved in vitamin B12 uptake, BtuC"/>
    <property type="match status" value="1"/>
</dbReference>
<name>A0A841R669_9FIRM</name>
<feature type="transmembrane region" description="Helical" evidence="9">
    <location>
        <begin position="94"/>
        <end position="114"/>
    </location>
</feature>
<dbReference type="GO" id="GO:0055085">
    <property type="term" value="P:transmembrane transport"/>
    <property type="evidence" value="ECO:0007669"/>
    <property type="project" value="InterPro"/>
</dbReference>
<dbReference type="Proteomes" id="UP000591941">
    <property type="component" value="Unassembled WGS sequence"/>
</dbReference>
<dbReference type="Pfam" id="PF00950">
    <property type="entry name" value="ABC-3"/>
    <property type="match status" value="1"/>
</dbReference>
<comment type="similarity">
    <text evidence="2 8">Belongs to the ABC-3 integral membrane protein family.</text>
</comment>
<dbReference type="GO" id="GO:0010043">
    <property type="term" value="P:response to zinc ion"/>
    <property type="evidence" value="ECO:0007669"/>
    <property type="project" value="TreeGrafter"/>
</dbReference>
<keyword evidence="4" id="KW-1003">Cell membrane</keyword>
<dbReference type="InterPro" id="IPR037294">
    <property type="entry name" value="ABC_BtuC-like"/>
</dbReference>
<dbReference type="EMBL" id="JACHHI010000004">
    <property type="protein sequence ID" value="MBB6478022.1"/>
    <property type="molecule type" value="Genomic_DNA"/>
</dbReference>
<comment type="caution">
    <text evidence="10">The sequence shown here is derived from an EMBL/GenBank/DDBJ whole genome shotgun (WGS) entry which is preliminary data.</text>
</comment>
<dbReference type="PANTHER" id="PTHR30477:SF3">
    <property type="entry name" value="METAL TRANSPORT SYSTEM MEMBRANE PROTEIN CT_069-RELATED"/>
    <property type="match status" value="1"/>
</dbReference>
<feature type="transmembrane region" description="Helical" evidence="9">
    <location>
        <begin position="224"/>
        <end position="245"/>
    </location>
</feature>
<keyword evidence="5 8" id="KW-0812">Transmembrane</keyword>